<dbReference type="PROSITE" id="PS51186">
    <property type="entry name" value="GNAT"/>
    <property type="match status" value="1"/>
</dbReference>
<name>A0ABW2YN09_9GAMM</name>
<dbReference type="InterPro" id="IPR000182">
    <property type="entry name" value="GNAT_dom"/>
</dbReference>
<organism evidence="2 3">
    <name type="scientific">Lysobacter koreensis</name>
    <dbReference type="NCBI Taxonomy" id="266122"/>
    <lineage>
        <taxon>Bacteria</taxon>
        <taxon>Pseudomonadati</taxon>
        <taxon>Pseudomonadota</taxon>
        <taxon>Gammaproteobacteria</taxon>
        <taxon>Lysobacterales</taxon>
        <taxon>Lysobacteraceae</taxon>
        <taxon>Lysobacter</taxon>
    </lineage>
</organism>
<dbReference type="EC" id="2.3.-.-" evidence="2"/>
<keyword evidence="2" id="KW-0808">Transferase</keyword>
<sequence>MLALRPATAQDRAFCWDLHRQTMRGYVDATWGWEEVDQARRFDTSFDPARALIIQWHARPIGMLVVDHGANPVKVCSLEILPAQQNRGHGTAVLSGVIARAGDQPVWLQVLKVNPAKAWYQRLGFVVVGQTATHWQMLRAPSA</sequence>
<dbReference type="Gene3D" id="3.40.630.30">
    <property type="match status" value="1"/>
</dbReference>
<dbReference type="SUPFAM" id="SSF55729">
    <property type="entry name" value="Acyl-CoA N-acyltransferases (Nat)"/>
    <property type="match status" value="1"/>
</dbReference>
<accession>A0ABW2YN09</accession>
<proteinExistence type="predicted"/>
<keyword evidence="2" id="KW-0012">Acyltransferase</keyword>
<evidence type="ECO:0000313" key="2">
    <source>
        <dbReference type="EMBL" id="MFD0739785.1"/>
    </source>
</evidence>
<gene>
    <name evidence="2" type="ORF">ACFQZQ_10880</name>
</gene>
<dbReference type="EMBL" id="JBHTIH010000004">
    <property type="protein sequence ID" value="MFD0739785.1"/>
    <property type="molecule type" value="Genomic_DNA"/>
</dbReference>
<protein>
    <submittedName>
        <fullName evidence="2">GNAT family N-acetyltransferase</fullName>
        <ecNumber evidence="2">2.3.-.-</ecNumber>
    </submittedName>
</protein>
<comment type="caution">
    <text evidence="2">The sequence shown here is derived from an EMBL/GenBank/DDBJ whole genome shotgun (WGS) entry which is preliminary data.</text>
</comment>
<dbReference type="Pfam" id="PF00583">
    <property type="entry name" value="Acetyltransf_1"/>
    <property type="match status" value="1"/>
</dbReference>
<reference evidence="3" key="1">
    <citation type="journal article" date="2019" name="Int. J. Syst. Evol. Microbiol.">
        <title>The Global Catalogue of Microorganisms (GCM) 10K type strain sequencing project: providing services to taxonomists for standard genome sequencing and annotation.</title>
        <authorList>
            <consortium name="The Broad Institute Genomics Platform"/>
            <consortium name="The Broad Institute Genome Sequencing Center for Infectious Disease"/>
            <person name="Wu L."/>
            <person name="Ma J."/>
        </authorList>
    </citation>
    <scope>NUCLEOTIDE SEQUENCE [LARGE SCALE GENOMIC DNA]</scope>
    <source>
        <strain evidence="3">CCUG 55491</strain>
    </source>
</reference>
<evidence type="ECO:0000259" key="1">
    <source>
        <dbReference type="PROSITE" id="PS51186"/>
    </source>
</evidence>
<evidence type="ECO:0000313" key="3">
    <source>
        <dbReference type="Proteomes" id="UP001597090"/>
    </source>
</evidence>
<dbReference type="GO" id="GO:0016746">
    <property type="term" value="F:acyltransferase activity"/>
    <property type="evidence" value="ECO:0007669"/>
    <property type="project" value="UniProtKB-KW"/>
</dbReference>
<feature type="domain" description="N-acetyltransferase" evidence="1">
    <location>
        <begin position="2"/>
        <end position="143"/>
    </location>
</feature>
<dbReference type="InterPro" id="IPR016181">
    <property type="entry name" value="Acyl_CoA_acyltransferase"/>
</dbReference>
<keyword evidence="3" id="KW-1185">Reference proteome</keyword>
<dbReference type="Proteomes" id="UP001597090">
    <property type="component" value="Unassembled WGS sequence"/>
</dbReference>